<evidence type="ECO:0000313" key="3">
    <source>
        <dbReference type="EMBL" id="KAK2769742.1"/>
    </source>
</evidence>
<proteinExistence type="predicted"/>
<comment type="caution">
    <text evidence="3">The sequence shown here is derived from an EMBL/GenBank/DDBJ whole genome shotgun (WGS) entry which is preliminary data.</text>
</comment>
<reference evidence="3" key="1">
    <citation type="submission" date="2023-02" db="EMBL/GenBank/DDBJ databases">
        <title>Colletotrichum kahawae CIFC_Que2 genome sequencing and assembly.</title>
        <authorList>
            <person name="Baroncelli R."/>
        </authorList>
    </citation>
    <scope>NUCLEOTIDE SEQUENCE</scope>
    <source>
        <strain evidence="3">CIFC_Que2</strain>
    </source>
</reference>
<dbReference type="EMBL" id="VYYT01000106">
    <property type="protein sequence ID" value="KAK2769742.1"/>
    <property type="molecule type" value="Genomic_DNA"/>
</dbReference>
<gene>
    <name evidence="3" type="ORF">CKAH01_15024</name>
</gene>
<sequence>MAICKLCRMHVLESNRTWGFHHISAANLHTAAEVDCIFCRKLAGFVATVDHRHHVGAFYRWSIRDTAQIRETNSYISITFRPVSSREQEAQRAEELPEVRFDLFPKEDLGTIPSSRSFGSRTDCEASRKQMKSWLKNCLDNHPKCKARHADRDFMPTRVLDIGASDSVEPPTHVRVVETKQELIKTKDRRYMTLSHCWGRMEFVRLTAQDHAEFTTHGIAWESSSSGKKRNDICSNKNFAEAIQTARKLGIRYIWIDSICIIQNSVEDWECEAKLMHKVYRNSYCNLAAVDSQDGSGGLFRHRSNDVLPAKFESEGFSHRFRGRSWRIVSSDLWDMVLLQSPLYTRGWVFQENVCFLPASSNLAETNSSGTVQPSLHAKLSPTGFHAHSTAKLPLTDTGDNACKKPTSVTGRCLTYHTDKDEALWGIAKLMRDMLGQEYAHGLWSDSLEEQLAWRVASGPKVMDLSRECELESSFPSWSWTYLDVSIQPVPRFRGRPRFYKVTDHSGDKLGFQFENPFRGWLKRNELARENGHGHIATEVKNDEKNEVAQADITWRPDERSKLRSAEIPLQGHICRGALISVPGSDRWMIVIDGVQGDAIIEAFPDIVPSGIEVPCEFLVLAASRVIYDELGSEVEEADYTGNTERTEDTDDSEDADGISDVQYSGVGILMERAGDDRLRRYGAVAFRQICLRDWENFQLACGASLDWELDAKDGQKMWLV</sequence>
<accession>A0AAD9YID9</accession>
<dbReference type="PANTHER" id="PTHR33112">
    <property type="entry name" value="DOMAIN PROTEIN, PUTATIVE-RELATED"/>
    <property type="match status" value="1"/>
</dbReference>
<evidence type="ECO:0000259" key="2">
    <source>
        <dbReference type="Pfam" id="PF06985"/>
    </source>
</evidence>
<evidence type="ECO:0000256" key="1">
    <source>
        <dbReference type="SAM" id="MobiDB-lite"/>
    </source>
</evidence>
<feature type="region of interest" description="Disordered" evidence="1">
    <location>
        <begin position="637"/>
        <end position="659"/>
    </location>
</feature>
<name>A0AAD9YID9_COLKA</name>
<dbReference type="InterPro" id="IPR010730">
    <property type="entry name" value="HET"/>
</dbReference>
<dbReference type="PANTHER" id="PTHR33112:SF10">
    <property type="entry name" value="TOL"/>
    <property type="match status" value="1"/>
</dbReference>
<feature type="domain" description="Heterokaryon incompatibility" evidence="2">
    <location>
        <begin position="191"/>
        <end position="352"/>
    </location>
</feature>
<dbReference type="AlphaFoldDB" id="A0AAD9YID9"/>
<evidence type="ECO:0000313" key="4">
    <source>
        <dbReference type="Proteomes" id="UP001281614"/>
    </source>
</evidence>
<protein>
    <submittedName>
        <fullName evidence="3">Heterokaryon incompatibility protein</fullName>
    </submittedName>
</protein>
<dbReference type="Proteomes" id="UP001281614">
    <property type="component" value="Unassembled WGS sequence"/>
</dbReference>
<dbReference type="Pfam" id="PF06985">
    <property type="entry name" value="HET"/>
    <property type="match status" value="1"/>
</dbReference>
<keyword evidence="4" id="KW-1185">Reference proteome</keyword>
<organism evidence="3 4">
    <name type="scientific">Colletotrichum kahawae</name>
    <name type="common">Coffee berry disease fungus</name>
    <dbReference type="NCBI Taxonomy" id="34407"/>
    <lineage>
        <taxon>Eukaryota</taxon>
        <taxon>Fungi</taxon>
        <taxon>Dikarya</taxon>
        <taxon>Ascomycota</taxon>
        <taxon>Pezizomycotina</taxon>
        <taxon>Sordariomycetes</taxon>
        <taxon>Hypocreomycetidae</taxon>
        <taxon>Glomerellales</taxon>
        <taxon>Glomerellaceae</taxon>
        <taxon>Colletotrichum</taxon>
        <taxon>Colletotrichum gloeosporioides species complex</taxon>
    </lineage>
</organism>
<feature type="compositionally biased region" description="Acidic residues" evidence="1">
    <location>
        <begin position="648"/>
        <end position="658"/>
    </location>
</feature>